<keyword evidence="3" id="KW-1185">Reference proteome</keyword>
<feature type="compositionally biased region" description="Basic residues" evidence="1">
    <location>
        <begin position="1"/>
        <end position="14"/>
    </location>
</feature>
<feature type="region of interest" description="Disordered" evidence="1">
    <location>
        <begin position="1"/>
        <end position="126"/>
    </location>
</feature>
<evidence type="ECO:0000313" key="2">
    <source>
        <dbReference type="EMBL" id="TNN83368.1"/>
    </source>
</evidence>
<gene>
    <name evidence="2" type="ORF">EYF80_006349</name>
</gene>
<dbReference type="EMBL" id="SRLO01000033">
    <property type="protein sequence ID" value="TNN83368.1"/>
    <property type="molecule type" value="Genomic_DNA"/>
</dbReference>
<sequence>MARGRPSSRLRSGRSHFPVLRPGRDGELEPAGMEKGQEDRPRRGTGRPGSGNGWDGDGKGGTSVGETEHLEVGPSGFRGWEGCLSVKKKNREVGPAGTETGKGELQSARRSTWKSDRPASGVGRAA</sequence>
<evidence type="ECO:0000256" key="1">
    <source>
        <dbReference type="SAM" id="MobiDB-lite"/>
    </source>
</evidence>
<name>A0A4Z2J125_9TELE</name>
<evidence type="ECO:0000313" key="3">
    <source>
        <dbReference type="Proteomes" id="UP000314294"/>
    </source>
</evidence>
<dbReference type="Proteomes" id="UP000314294">
    <property type="component" value="Unassembled WGS sequence"/>
</dbReference>
<feature type="compositionally biased region" description="Gly residues" evidence="1">
    <location>
        <begin position="46"/>
        <end position="63"/>
    </location>
</feature>
<dbReference type="AlphaFoldDB" id="A0A4Z2J125"/>
<protein>
    <submittedName>
        <fullName evidence="2">Uncharacterized protein</fullName>
    </submittedName>
</protein>
<organism evidence="2 3">
    <name type="scientific">Liparis tanakae</name>
    <name type="common">Tanaka's snailfish</name>
    <dbReference type="NCBI Taxonomy" id="230148"/>
    <lineage>
        <taxon>Eukaryota</taxon>
        <taxon>Metazoa</taxon>
        <taxon>Chordata</taxon>
        <taxon>Craniata</taxon>
        <taxon>Vertebrata</taxon>
        <taxon>Euteleostomi</taxon>
        <taxon>Actinopterygii</taxon>
        <taxon>Neopterygii</taxon>
        <taxon>Teleostei</taxon>
        <taxon>Neoteleostei</taxon>
        <taxon>Acanthomorphata</taxon>
        <taxon>Eupercaria</taxon>
        <taxon>Perciformes</taxon>
        <taxon>Cottioidei</taxon>
        <taxon>Cottales</taxon>
        <taxon>Liparidae</taxon>
        <taxon>Liparis</taxon>
    </lineage>
</organism>
<accession>A0A4Z2J125</accession>
<comment type="caution">
    <text evidence="2">The sequence shown here is derived from an EMBL/GenBank/DDBJ whole genome shotgun (WGS) entry which is preliminary data.</text>
</comment>
<reference evidence="2 3" key="1">
    <citation type="submission" date="2019-03" db="EMBL/GenBank/DDBJ databases">
        <title>First draft genome of Liparis tanakae, snailfish: a comprehensive survey of snailfish specific genes.</title>
        <authorList>
            <person name="Kim W."/>
            <person name="Song I."/>
            <person name="Jeong J.-H."/>
            <person name="Kim D."/>
            <person name="Kim S."/>
            <person name="Ryu S."/>
            <person name="Song J.Y."/>
            <person name="Lee S.K."/>
        </authorList>
    </citation>
    <scope>NUCLEOTIDE SEQUENCE [LARGE SCALE GENOMIC DNA]</scope>
    <source>
        <tissue evidence="2">Muscle</tissue>
    </source>
</reference>
<proteinExistence type="predicted"/>